<gene>
    <name evidence="4" type="ORF">CYJ27_04915</name>
    <name evidence="3" type="ORF">HMPREF3187_00684</name>
</gene>
<accession>A0A109RCN6</accession>
<name>A0A109RCN6_9LACT</name>
<dbReference type="RefSeq" id="WP_060777345.1">
    <property type="nucleotide sequence ID" value="NZ_CP014159.1"/>
</dbReference>
<dbReference type="OrthoDB" id="1646957at2"/>
<organism evidence="4 6">
    <name type="scientific">Aerococcus christensenii</name>
    <dbReference type="NCBI Taxonomy" id="87541"/>
    <lineage>
        <taxon>Bacteria</taxon>
        <taxon>Bacillati</taxon>
        <taxon>Bacillota</taxon>
        <taxon>Bacilli</taxon>
        <taxon>Lactobacillales</taxon>
        <taxon>Aerococcaceae</taxon>
        <taxon>Aerococcus</taxon>
    </lineage>
</organism>
<reference evidence="4 6" key="2">
    <citation type="submission" date="2017-12" db="EMBL/GenBank/DDBJ databases">
        <title>Phylogenetic diversity of female urinary microbiome.</title>
        <authorList>
            <person name="Thomas-White K."/>
            <person name="Wolfe A.J."/>
        </authorList>
    </citation>
    <scope>NUCLEOTIDE SEQUENCE [LARGE SCALE GENOMIC DNA]</scope>
    <source>
        <strain evidence="4 6">UMB0844</strain>
    </source>
</reference>
<dbReference type="PATRIC" id="fig|87541.4.peg.683"/>
<evidence type="ECO:0000313" key="6">
    <source>
        <dbReference type="Proteomes" id="UP000234775"/>
    </source>
</evidence>
<dbReference type="InterPro" id="IPR036165">
    <property type="entry name" value="YefM-like_sf"/>
</dbReference>
<comment type="caution">
    <text evidence="4">The sequence shown here is derived from an EMBL/GenBank/DDBJ whole genome shotgun (WGS) entry which is preliminary data.</text>
</comment>
<dbReference type="InterPro" id="IPR006442">
    <property type="entry name" value="Antitoxin_Phd/YefM"/>
</dbReference>
<protein>
    <recommendedName>
        <fullName evidence="2">Antitoxin</fullName>
    </recommendedName>
</protein>
<evidence type="ECO:0000313" key="4">
    <source>
        <dbReference type="EMBL" id="PKY91413.1"/>
    </source>
</evidence>
<dbReference type="Pfam" id="PF02604">
    <property type="entry name" value="PhdYeFM_antitox"/>
    <property type="match status" value="1"/>
</dbReference>
<dbReference type="Proteomes" id="UP000234775">
    <property type="component" value="Unassembled WGS sequence"/>
</dbReference>
<dbReference type="KEGG" id="acg:AWM71_07455"/>
<evidence type="ECO:0000313" key="3">
    <source>
        <dbReference type="EMBL" id="KXB36890.1"/>
    </source>
</evidence>
<evidence type="ECO:0000313" key="5">
    <source>
        <dbReference type="Proteomes" id="UP000070422"/>
    </source>
</evidence>
<dbReference type="Proteomes" id="UP000070422">
    <property type="component" value="Unassembled WGS sequence"/>
</dbReference>
<keyword evidence="6" id="KW-1185">Reference proteome</keyword>
<evidence type="ECO:0000256" key="2">
    <source>
        <dbReference type="RuleBase" id="RU362080"/>
    </source>
</evidence>
<evidence type="ECO:0000256" key="1">
    <source>
        <dbReference type="ARBA" id="ARBA00009981"/>
    </source>
</evidence>
<comment type="function">
    <text evidence="2">Antitoxin component of a type II toxin-antitoxin (TA) system.</text>
</comment>
<reference evidence="3 5" key="1">
    <citation type="submission" date="2016-01" db="EMBL/GenBank/DDBJ databases">
        <authorList>
            <person name="Oliw E.H."/>
        </authorList>
    </citation>
    <scope>NUCLEOTIDE SEQUENCE [LARGE SCALE GENOMIC DNA]</scope>
    <source>
        <strain evidence="3 5">KA00635</strain>
    </source>
</reference>
<proteinExistence type="inferred from homology"/>
<comment type="similarity">
    <text evidence="1 2">Belongs to the phD/YefM antitoxin family.</text>
</comment>
<sequence>MNLVKEITNQTISITEFNRGFAGRIFNDVKANGAKVVLKNNTPECVLISPNDYLKLMDELEDVKDILLANQRLGDLKQDNIISQKDFEQTFSIDFENIDPLDESEFE</sequence>
<dbReference type="STRING" id="87541.AWM71_07455"/>
<dbReference type="AlphaFoldDB" id="A0A109RCN6"/>
<dbReference type="EMBL" id="LSCQ01000035">
    <property type="protein sequence ID" value="KXB36890.1"/>
    <property type="molecule type" value="Genomic_DNA"/>
</dbReference>
<dbReference type="SUPFAM" id="SSF143120">
    <property type="entry name" value="YefM-like"/>
    <property type="match status" value="1"/>
</dbReference>
<dbReference type="EMBL" id="PKGZ01000003">
    <property type="protein sequence ID" value="PKY91413.1"/>
    <property type="molecule type" value="Genomic_DNA"/>
</dbReference>